<feature type="compositionally biased region" description="Basic and acidic residues" evidence="1">
    <location>
        <begin position="53"/>
        <end position="70"/>
    </location>
</feature>
<keyword evidence="2" id="KW-0732">Signal</keyword>
<comment type="caution">
    <text evidence="3">The sequence shown here is derived from an EMBL/GenBank/DDBJ whole genome shotgun (WGS) entry which is preliminary data.</text>
</comment>
<feature type="region of interest" description="Disordered" evidence="1">
    <location>
        <begin position="35"/>
        <end position="70"/>
    </location>
</feature>
<feature type="chain" id="PRO_5030938055" evidence="2">
    <location>
        <begin position="20"/>
        <end position="70"/>
    </location>
</feature>
<accession>A0A7Y4H533</accession>
<evidence type="ECO:0000256" key="1">
    <source>
        <dbReference type="SAM" id="MobiDB-lite"/>
    </source>
</evidence>
<proteinExistence type="predicted"/>
<organism evidence="3 4">
    <name type="scientific">Bradyrhizobium archetypum</name>
    <dbReference type="NCBI Taxonomy" id="2721160"/>
    <lineage>
        <taxon>Bacteria</taxon>
        <taxon>Pseudomonadati</taxon>
        <taxon>Pseudomonadota</taxon>
        <taxon>Alphaproteobacteria</taxon>
        <taxon>Hyphomicrobiales</taxon>
        <taxon>Nitrobacteraceae</taxon>
        <taxon>Bradyrhizobium</taxon>
    </lineage>
</organism>
<dbReference type="Proteomes" id="UP000528734">
    <property type="component" value="Unassembled WGS sequence"/>
</dbReference>
<reference evidence="3 4" key="1">
    <citation type="submission" date="2020-03" db="EMBL/GenBank/DDBJ databases">
        <title>Bradyrhizobium diversity isolated from nodules of Muelleranthus trifoliolatus.</title>
        <authorList>
            <person name="Klepa M."/>
            <person name="Helene L."/>
            <person name="Hungria M."/>
        </authorList>
    </citation>
    <scope>NUCLEOTIDE SEQUENCE [LARGE SCALE GENOMIC DNA]</scope>
    <source>
        <strain evidence="3 4">WSM 1744</strain>
    </source>
</reference>
<gene>
    <name evidence="3" type="ORF">HCN50_16555</name>
</gene>
<dbReference type="RefSeq" id="WP_171710738.1">
    <property type="nucleotide sequence ID" value="NZ_JAAVLW010000005.1"/>
</dbReference>
<sequence length="70" mass="7172">MTRGLPILLLGATCLAGCASSGSNPVADMPSWLGGLPADAPPRPGTPAYDAWQAERAKEAARPKVKDAAR</sequence>
<name>A0A7Y4H533_9BRAD</name>
<dbReference type="AlphaFoldDB" id="A0A7Y4H533"/>
<dbReference type="EMBL" id="JAAVLW010000005">
    <property type="protein sequence ID" value="NOJ47838.1"/>
    <property type="molecule type" value="Genomic_DNA"/>
</dbReference>
<evidence type="ECO:0000313" key="3">
    <source>
        <dbReference type="EMBL" id="NOJ47838.1"/>
    </source>
</evidence>
<feature type="signal peptide" evidence="2">
    <location>
        <begin position="1"/>
        <end position="19"/>
    </location>
</feature>
<evidence type="ECO:0000313" key="4">
    <source>
        <dbReference type="Proteomes" id="UP000528734"/>
    </source>
</evidence>
<keyword evidence="4" id="KW-1185">Reference proteome</keyword>
<evidence type="ECO:0000256" key="2">
    <source>
        <dbReference type="SAM" id="SignalP"/>
    </source>
</evidence>
<protein>
    <submittedName>
        <fullName evidence="3">Uncharacterized protein</fullName>
    </submittedName>
</protein>